<evidence type="ECO:0000313" key="1">
    <source>
        <dbReference type="EMBL" id="QHT96869.1"/>
    </source>
</evidence>
<dbReference type="AlphaFoldDB" id="A0A6C0IW52"/>
<reference evidence="1" key="1">
    <citation type="journal article" date="2020" name="Nature">
        <title>Giant virus diversity and host interactions through global metagenomics.</title>
        <authorList>
            <person name="Schulz F."/>
            <person name="Roux S."/>
            <person name="Paez-Espino D."/>
            <person name="Jungbluth S."/>
            <person name="Walsh D.A."/>
            <person name="Denef V.J."/>
            <person name="McMahon K.D."/>
            <person name="Konstantinidis K.T."/>
            <person name="Eloe-Fadrosh E.A."/>
            <person name="Kyrpides N.C."/>
            <person name="Woyke T."/>
        </authorList>
    </citation>
    <scope>NUCLEOTIDE SEQUENCE</scope>
    <source>
        <strain evidence="1">GVMAG-M-3300024336-7</strain>
    </source>
</reference>
<accession>A0A6C0IW52</accession>
<sequence length="414" mass="48311">MSKKTKSIVEKYTTCRSIVRQSLKVLKKQIQEYGTTIPTTKKNQFLTEFLDRIKKHYKFTVMTKNIGKSPLIILHAPRNDTHQGNYFPIAGLVCDTDCFKIVSFGPPTCIRLQLKKDICAYKVFRKIDGVTFSMYYHNKKWQFSTIKTFDAGSMRMFGDTDFSELIKYEFSRHDVTFSDHLSKNKTYTFVLQHPDWNITTESSQLIFVQSVDRKTANIEFSADALPFQSRFKMGIKYDKEKMTRRCEYPPTHKSKHMGYIVYTTSGEVYMMRSQFDLFLNKTIYDNCSPGVTKKWLTLVNHLTHTNNEMFYSVFGWAGDVRKNITDGINAIIDMIFQSLNPDIKITIPSFVQDLYLKIEPELCPKTSKPHVGYTTLLSVGEKNVRALIGDQIRGLSDYWYVIYRYIFDETEPLY</sequence>
<organism evidence="1">
    <name type="scientific">viral metagenome</name>
    <dbReference type="NCBI Taxonomy" id="1070528"/>
    <lineage>
        <taxon>unclassified sequences</taxon>
        <taxon>metagenomes</taxon>
        <taxon>organismal metagenomes</taxon>
    </lineage>
</organism>
<protein>
    <submittedName>
        <fullName evidence="1">Uncharacterized protein</fullName>
    </submittedName>
</protein>
<proteinExistence type="predicted"/>
<dbReference type="EMBL" id="MN740268">
    <property type="protein sequence ID" value="QHT96869.1"/>
    <property type="molecule type" value="Genomic_DNA"/>
</dbReference>
<name>A0A6C0IW52_9ZZZZ</name>